<name>A0AAF0D140_ODILC</name>
<gene>
    <name evidence="3" type="ORF">OdinLCB4_004205</name>
</gene>
<dbReference type="Pfam" id="PF00296">
    <property type="entry name" value="Bac_luciferase"/>
    <property type="match status" value="1"/>
</dbReference>
<evidence type="ECO:0000313" key="3">
    <source>
        <dbReference type="EMBL" id="WEU39695.1"/>
    </source>
</evidence>
<sequence>MKNNISPDLSLGLTTGTPIEISLKLSKIASKNKYKTIWIGDDILNYEAFTYTSIIANQVKNIRIGLGVISPYVYPITTIASAAAALAELTFNNFNLGLGVGGPIEVERLTGLKPKHPVNRLQNTVTLLKKIFNKEKVSFEYEEEKLVEFKLPFIKYDIPIYLGVRGPKLLELAGKIADGVIFSAPISLLKDSLNIVKKAAVEAHRNPDDIKKILWNGFILSNNINDLKLAKSVVLTIINSMSDSLLTSLKVDVNLFNQIKKEFLKGNKTQAADYITDEMIREFCFFGELEELKQQFIKIKSMGVDEIIVGPPFSSNPFKAVKAMSPKKIWGK</sequence>
<dbReference type="Gene3D" id="3.20.20.30">
    <property type="entry name" value="Luciferase-like domain"/>
    <property type="match status" value="1"/>
</dbReference>
<dbReference type="KEGG" id="oyw:OdinLCB4_004205"/>
<dbReference type="InterPro" id="IPR050564">
    <property type="entry name" value="F420-G6PD/mer"/>
</dbReference>
<dbReference type="Proteomes" id="UP000186851">
    <property type="component" value="Chromosome"/>
</dbReference>
<dbReference type="PANTHER" id="PTHR43244">
    <property type="match status" value="1"/>
</dbReference>
<organism evidence="3 4">
    <name type="scientific">Odinarchaeota yellowstonii (strain LCB_4)</name>
    <dbReference type="NCBI Taxonomy" id="1841599"/>
    <lineage>
        <taxon>Archaea</taxon>
        <taxon>Promethearchaeati</taxon>
        <taxon>Candidatus Odinarchaeota</taxon>
        <taxon>Candidatus Odinarchaeia</taxon>
        <taxon>Candidatus Odinarchaeales</taxon>
        <taxon>Candidatus Odinarchaeaceae</taxon>
        <taxon>Candidatus Odinarchaeum</taxon>
    </lineage>
</organism>
<evidence type="ECO:0000256" key="1">
    <source>
        <dbReference type="ARBA" id="ARBA00023002"/>
    </source>
</evidence>
<reference evidence="3" key="1">
    <citation type="journal article" date="2017" name="Nature">
        <title>Asgard archaea illuminate the origin of eukaryotic cellular complexity.</title>
        <authorList>
            <person name="Zaremba-Niedzwiedzka K."/>
            <person name="Caceres E.F."/>
            <person name="Saw J.H."/>
            <person name="Backstrom D."/>
            <person name="Juzokaite L."/>
            <person name="Vancaester E."/>
            <person name="Seitz K.W."/>
            <person name="Anantharaman K."/>
            <person name="Starnawski P."/>
            <person name="Kjeldsen K.U."/>
            <person name="Scott M.B."/>
            <person name="Nunoura T."/>
            <person name="Banfield J.F."/>
            <person name="Schramm A."/>
            <person name="Baker B.J."/>
            <person name="Spang A."/>
            <person name="Ettema T.J.G."/>
        </authorList>
    </citation>
    <scope>NUCLEOTIDE SEQUENCE</scope>
    <source>
        <strain evidence="3">LCB_4</strain>
    </source>
</reference>
<feature type="domain" description="Luciferase-like" evidence="2">
    <location>
        <begin position="12"/>
        <end position="306"/>
    </location>
</feature>
<evidence type="ECO:0000259" key="2">
    <source>
        <dbReference type="Pfam" id="PF00296"/>
    </source>
</evidence>
<reference evidence="3" key="2">
    <citation type="journal article" date="2022" name="Nat. Microbiol.">
        <title>A closed Candidatus Odinarchaeum chromosome exposes Asgard archaeal viruses.</title>
        <authorList>
            <person name="Tamarit D."/>
            <person name="Caceres E.F."/>
            <person name="Krupovic M."/>
            <person name="Nijland R."/>
            <person name="Eme L."/>
            <person name="Robinson N.P."/>
            <person name="Ettema T.J.G."/>
        </authorList>
    </citation>
    <scope>NUCLEOTIDE SEQUENCE</scope>
    <source>
        <strain evidence="3">LCB_4</strain>
    </source>
</reference>
<dbReference type="GO" id="GO:0016705">
    <property type="term" value="F:oxidoreductase activity, acting on paired donors, with incorporation or reduction of molecular oxygen"/>
    <property type="evidence" value="ECO:0007669"/>
    <property type="project" value="InterPro"/>
</dbReference>
<dbReference type="PANTHER" id="PTHR43244:SF1">
    <property type="entry name" value="5,10-METHYLENETETRAHYDROMETHANOPTERIN REDUCTASE"/>
    <property type="match status" value="1"/>
</dbReference>
<protein>
    <submittedName>
        <fullName evidence="3">LLM class flavin-dependent oxidoreductase</fullName>
    </submittedName>
</protein>
<dbReference type="CDD" id="cd01097">
    <property type="entry name" value="Tetrahydromethanopterin_reductase"/>
    <property type="match status" value="1"/>
</dbReference>
<accession>A0AAF0D140</accession>
<proteinExistence type="predicted"/>
<evidence type="ECO:0000313" key="4">
    <source>
        <dbReference type="Proteomes" id="UP000186851"/>
    </source>
</evidence>
<dbReference type="InterPro" id="IPR011251">
    <property type="entry name" value="Luciferase-like_dom"/>
</dbReference>
<dbReference type="AlphaFoldDB" id="A0AAF0D140"/>
<dbReference type="SUPFAM" id="SSF51679">
    <property type="entry name" value="Bacterial luciferase-like"/>
    <property type="match status" value="1"/>
</dbReference>
<keyword evidence="1" id="KW-0560">Oxidoreductase</keyword>
<dbReference type="EMBL" id="CP091871">
    <property type="protein sequence ID" value="WEU39695.1"/>
    <property type="molecule type" value="Genomic_DNA"/>
</dbReference>
<dbReference type="InterPro" id="IPR036661">
    <property type="entry name" value="Luciferase-like_sf"/>
</dbReference>